<dbReference type="RefSeq" id="WP_343872393.1">
    <property type="nucleotide sequence ID" value="NZ_BAAAIX010000007.1"/>
</dbReference>
<comment type="caution">
    <text evidence="5">The sequence shown here is derived from an EMBL/GenBank/DDBJ whole genome shotgun (WGS) entry which is preliminary data.</text>
</comment>
<dbReference type="InterPro" id="IPR036663">
    <property type="entry name" value="Fumarylacetoacetase_C_sf"/>
</dbReference>
<dbReference type="EC" id="3.7.-.-" evidence="5"/>
<dbReference type="PANTHER" id="PTHR42796">
    <property type="entry name" value="FUMARYLACETOACETATE HYDROLASE DOMAIN-CONTAINING PROTEIN 2A-RELATED"/>
    <property type="match status" value="1"/>
</dbReference>
<dbReference type="EMBL" id="JBHUFZ010000008">
    <property type="protein sequence ID" value="MFD1889371.1"/>
    <property type="molecule type" value="Genomic_DNA"/>
</dbReference>
<evidence type="ECO:0000259" key="4">
    <source>
        <dbReference type="Pfam" id="PF10370"/>
    </source>
</evidence>
<dbReference type="Pfam" id="PF10370">
    <property type="entry name" value="Rv2993c-like_N"/>
    <property type="match status" value="1"/>
</dbReference>
<dbReference type="Pfam" id="PF01557">
    <property type="entry name" value="FAA_hydrolase"/>
    <property type="match status" value="1"/>
</dbReference>
<keyword evidence="2" id="KW-0479">Metal-binding</keyword>
<evidence type="ECO:0000313" key="5">
    <source>
        <dbReference type="EMBL" id="MFD1889371.1"/>
    </source>
</evidence>
<comment type="similarity">
    <text evidence="1">Belongs to the FAH family.</text>
</comment>
<dbReference type="GO" id="GO:0016787">
    <property type="term" value="F:hydrolase activity"/>
    <property type="evidence" value="ECO:0007669"/>
    <property type="project" value="UniProtKB-KW"/>
</dbReference>
<dbReference type="Proteomes" id="UP001597326">
    <property type="component" value="Unassembled WGS sequence"/>
</dbReference>
<dbReference type="InterPro" id="IPR051121">
    <property type="entry name" value="FAH"/>
</dbReference>
<reference evidence="6" key="1">
    <citation type="journal article" date="2019" name="Int. J. Syst. Evol. Microbiol.">
        <title>The Global Catalogue of Microorganisms (GCM) 10K type strain sequencing project: providing services to taxonomists for standard genome sequencing and annotation.</title>
        <authorList>
            <consortium name="The Broad Institute Genomics Platform"/>
            <consortium name="The Broad Institute Genome Sequencing Center for Infectious Disease"/>
            <person name="Wu L."/>
            <person name="Ma J."/>
        </authorList>
    </citation>
    <scope>NUCLEOTIDE SEQUENCE [LARGE SCALE GENOMIC DNA]</scope>
    <source>
        <strain evidence="6">CAIM 431</strain>
    </source>
</reference>
<proteinExistence type="inferred from homology"/>
<sequence length="246" mass="26526">MRLARIDTPDGPRPVVADGDVWAVVTDLFAQPLVRTGETHPVEGTRLLAPVEPRIVLGMAHNGAPGDREIPRQAFMKSARTVVGPGDPIEVDASLGTINGEGELVLVVGRRSRHLDDEQAAAHVLGWTIGNDVTNTEQDDEKATQVKNGDGYTPLGPWIETELPQALDLAMTMYRNGQQVAAARTSQLAWNPYEVFSYLTRYMTLDAGDVILTGSPATFFPIVAGDQCRCELEGIGSLDNPVVAAR</sequence>
<gene>
    <name evidence="5" type="ORF">ACFSCS_04105</name>
</gene>
<dbReference type="Gene3D" id="3.90.850.10">
    <property type="entry name" value="Fumarylacetoacetase-like, C-terminal domain"/>
    <property type="match status" value="1"/>
</dbReference>
<evidence type="ECO:0000259" key="3">
    <source>
        <dbReference type="Pfam" id="PF01557"/>
    </source>
</evidence>
<name>A0ABW4RSZ7_9ACTN</name>
<feature type="domain" description="Rv2993c-like N-terminal" evidence="4">
    <location>
        <begin position="1"/>
        <end position="50"/>
    </location>
</feature>
<accession>A0ABW4RSZ7</accession>
<dbReference type="Gene3D" id="2.30.30.370">
    <property type="entry name" value="FAH"/>
    <property type="match status" value="1"/>
</dbReference>
<keyword evidence="5" id="KW-0378">Hydrolase</keyword>
<dbReference type="InterPro" id="IPR011234">
    <property type="entry name" value="Fumarylacetoacetase-like_C"/>
</dbReference>
<dbReference type="SUPFAM" id="SSF56529">
    <property type="entry name" value="FAH"/>
    <property type="match status" value="1"/>
</dbReference>
<keyword evidence="6" id="KW-1185">Reference proteome</keyword>
<evidence type="ECO:0000256" key="1">
    <source>
        <dbReference type="ARBA" id="ARBA00010211"/>
    </source>
</evidence>
<evidence type="ECO:0000256" key="2">
    <source>
        <dbReference type="ARBA" id="ARBA00022723"/>
    </source>
</evidence>
<feature type="domain" description="Fumarylacetoacetase-like C-terminal" evidence="3">
    <location>
        <begin position="67"/>
        <end position="243"/>
    </location>
</feature>
<organism evidence="5 6">
    <name type="scientific">Luteococcus peritonei</name>
    <dbReference type="NCBI Taxonomy" id="88874"/>
    <lineage>
        <taxon>Bacteria</taxon>
        <taxon>Bacillati</taxon>
        <taxon>Actinomycetota</taxon>
        <taxon>Actinomycetes</taxon>
        <taxon>Propionibacteriales</taxon>
        <taxon>Propionibacteriaceae</taxon>
        <taxon>Luteococcus</taxon>
    </lineage>
</organism>
<evidence type="ECO:0000313" key="6">
    <source>
        <dbReference type="Proteomes" id="UP001597326"/>
    </source>
</evidence>
<dbReference type="InterPro" id="IPR018833">
    <property type="entry name" value="Rv2993c-like_N"/>
</dbReference>
<protein>
    <submittedName>
        <fullName evidence="5">Fumarylacetoacetate hydrolase family protein</fullName>
        <ecNumber evidence="5">3.7.-.-</ecNumber>
    </submittedName>
</protein>
<dbReference type="PANTHER" id="PTHR42796:SF4">
    <property type="entry name" value="FUMARYLACETOACETATE HYDROLASE DOMAIN-CONTAINING PROTEIN 2A"/>
    <property type="match status" value="1"/>
</dbReference>